<accession>A0A833RGA9</accession>
<evidence type="ECO:0000256" key="1">
    <source>
        <dbReference type="SAM" id="MobiDB-lite"/>
    </source>
</evidence>
<feature type="region of interest" description="Disordered" evidence="1">
    <location>
        <begin position="444"/>
        <end position="641"/>
    </location>
</feature>
<evidence type="ECO:0000313" key="2">
    <source>
        <dbReference type="EMBL" id="KAF3339258.1"/>
    </source>
</evidence>
<dbReference type="EMBL" id="SWLB01000004">
    <property type="protein sequence ID" value="KAF3339258.1"/>
    <property type="molecule type" value="Genomic_DNA"/>
</dbReference>
<dbReference type="OrthoDB" id="1904894at2759"/>
<feature type="region of interest" description="Disordered" evidence="1">
    <location>
        <begin position="276"/>
        <end position="399"/>
    </location>
</feature>
<dbReference type="PANTHER" id="PTHR36308">
    <property type="entry name" value="DENTIN SIALOPHOSPHOPROTEIN-RELATED"/>
    <property type="match status" value="1"/>
</dbReference>
<protein>
    <recommendedName>
        <fullName evidence="4">Dentin sialophosphoprotein</fullName>
    </recommendedName>
</protein>
<evidence type="ECO:0008006" key="4">
    <source>
        <dbReference type="Google" id="ProtNLM"/>
    </source>
</evidence>
<gene>
    <name evidence="2" type="ORF">FCM35_KLT16729</name>
</gene>
<feature type="compositionally biased region" description="Basic and acidic residues" evidence="1">
    <location>
        <begin position="549"/>
        <end position="564"/>
    </location>
</feature>
<feature type="compositionally biased region" description="Basic and acidic residues" evidence="1">
    <location>
        <begin position="190"/>
        <end position="200"/>
    </location>
</feature>
<dbReference type="PANTHER" id="PTHR36308:SF1">
    <property type="entry name" value="DENTIN SIALOPHOSPHOPROTEIN-RELATED"/>
    <property type="match status" value="1"/>
</dbReference>
<feature type="compositionally biased region" description="Polar residues" evidence="1">
    <location>
        <begin position="530"/>
        <end position="548"/>
    </location>
</feature>
<proteinExistence type="predicted"/>
<comment type="caution">
    <text evidence="2">The sequence shown here is derived from an EMBL/GenBank/DDBJ whole genome shotgun (WGS) entry which is preliminary data.</text>
</comment>
<sequence>MSLDSVVPTALIRQLQISIRDSFSLPSSDLSSDSSSAASPALASIQDAVASLEPSLDPSARCGRCRGGLLCGEVSRLCVYCGEGFKGGEGAPRQISFAGTNAYKLLLESLGLDGSEAVNLDPDSTELNKERAPPKASMILSDLLNLKLVFSPITASATNTETETQGKPGPTTYDINLSGIDLDAVFKETKKEAPQNKDTKSTQNQVPAGNKTSVMSSFAKWEPDFGSQPVQPSIPVKIENLPKTNLKKEVSEIETQADEEFDEWQDFAGLRATQNMSDSVEKAGPSVENREPVKAEGDNLFDTKDVASSGLDQSEFDSKVAAGSGLDQVDPEEDAKTSSKDNFPIENRESLNADEEDLFDDWKAFNSSGVGEEGLSGAGVKPESGLSEQVPPKNLEPLNHEDDLFHEWKNYTGPGVTENGLLVPEEKTAPISGDLFTVNMENEAHTETSHADVDSFDEWNDFAGSGLGQSSSSGLEEKPKTTSWDPLNLKNIEEPGNMVTLSADGGDPFDDFTGSGVGQIGFLGPEEKTQPSSQDQLTLDEIGSSNTEMHVEFNDSFDDWKDFTDSNAVQARLPDDGENAEPISDDPLPKSTTGEPSDNIGTLNGDDDDSFDDWKDFTSSSVVESGLPDAGEKNEPSIGNSSEIFNAWPIGGAESKKDSGSIDLWSTGVSVEVTNNVSSNGNTNLSDDLLDFMRPSQVNGTVSIQGVKINNNDEGSSDNWLDFARFSGPTETKSENLKMEKKEPDDLFADWQGFTGSSQSVKPISNLMEKKSEDWLDFTGSGELKGSPEIKVENNGTSDGWLNFTGMNDVKRSESESLSDDWQDFTSTGHVAAPVLYNAQDIDFGDFIKSSSSVATTDHVNFDSLNGVHSDPLSILSTPSNNILNPTSNSTVNSKPENTSDIQKFLSQMGDLSFMLKDELSIPGEPHSK</sequence>
<feature type="compositionally biased region" description="Polar residues" evidence="1">
    <location>
        <begin position="590"/>
        <end position="602"/>
    </location>
</feature>
<dbReference type="Proteomes" id="UP000623129">
    <property type="component" value="Unassembled WGS sequence"/>
</dbReference>
<evidence type="ECO:0000313" key="3">
    <source>
        <dbReference type="Proteomes" id="UP000623129"/>
    </source>
</evidence>
<feature type="compositionally biased region" description="Polar residues" evidence="1">
    <location>
        <begin position="201"/>
        <end position="210"/>
    </location>
</feature>
<feature type="compositionally biased region" description="Basic and acidic residues" evidence="1">
    <location>
        <begin position="288"/>
        <end position="305"/>
    </location>
</feature>
<organism evidence="2 3">
    <name type="scientific">Carex littledalei</name>
    <dbReference type="NCBI Taxonomy" id="544730"/>
    <lineage>
        <taxon>Eukaryota</taxon>
        <taxon>Viridiplantae</taxon>
        <taxon>Streptophyta</taxon>
        <taxon>Embryophyta</taxon>
        <taxon>Tracheophyta</taxon>
        <taxon>Spermatophyta</taxon>
        <taxon>Magnoliopsida</taxon>
        <taxon>Liliopsida</taxon>
        <taxon>Poales</taxon>
        <taxon>Cyperaceae</taxon>
        <taxon>Cyperoideae</taxon>
        <taxon>Cariceae</taxon>
        <taxon>Carex</taxon>
        <taxon>Carex subgen. Euthyceras</taxon>
    </lineage>
</organism>
<keyword evidence="3" id="KW-1185">Reference proteome</keyword>
<dbReference type="AlphaFoldDB" id="A0A833RGA9"/>
<feature type="compositionally biased region" description="Basic and acidic residues" evidence="1">
    <location>
        <begin position="444"/>
        <end position="453"/>
    </location>
</feature>
<name>A0A833RGA9_9POAL</name>
<feature type="region of interest" description="Disordered" evidence="1">
    <location>
        <begin position="190"/>
        <end position="210"/>
    </location>
</feature>
<reference evidence="2" key="1">
    <citation type="submission" date="2020-01" db="EMBL/GenBank/DDBJ databases">
        <title>Genome sequence of Kobresia littledalei, the first chromosome-level genome in the family Cyperaceae.</title>
        <authorList>
            <person name="Qu G."/>
        </authorList>
    </citation>
    <scope>NUCLEOTIDE SEQUENCE</scope>
    <source>
        <strain evidence="2">C.B.Clarke</strain>
        <tissue evidence="2">Leaf</tissue>
    </source>
</reference>